<evidence type="ECO:0000256" key="2">
    <source>
        <dbReference type="ARBA" id="ARBA00012493"/>
    </source>
</evidence>
<evidence type="ECO:0000256" key="13">
    <source>
        <dbReference type="ARBA" id="ARBA00022908"/>
    </source>
</evidence>
<evidence type="ECO:0000256" key="4">
    <source>
        <dbReference type="ARBA" id="ARBA00022679"/>
    </source>
</evidence>
<dbReference type="SUPFAM" id="SSF53098">
    <property type="entry name" value="Ribonuclease H-like"/>
    <property type="match status" value="1"/>
</dbReference>
<evidence type="ECO:0000256" key="1">
    <source>
        <dbReference type="ARBA" id="ARBA00004173"/>
    </source>
</evidence>
<dbReference type="Pfam" id="PF00078">
    <property type="entry name" value="RVT_1"/>
    <property type="match status" value="1"/>
</dbReference>
<feature type="domain" description="Integrase catalytic" evidence="21">
    <location>
        <begin position="1087"/>
        <end position="1252"/>
    </location>
</feature>
<dbReference type="Pfam" id="PF24626">
    <property type="entry name" value="SH3_Tf2-1"/>
    <property type="match status" value="1"/>
</dbReference>
<keyword evidence="9" id="KW-0255">Endonuclease</keyword>
<dbReference type="InterPro" id="IPR043502">
    <property type="entry name" value="DNA/RNA_pol_sf"/>
</dbReference>
<feature type="region of interest" description="Disordered" evidence="19">
    <location>
        <begin position="1603"/>
        <end position="1676"/>
    </location>
</feature>
<dbReference type="SUPFAM" id="SSF56672">
    <property type="entry name" value="DNA/RNA polymerases"/>
    <property type="match status" value="1"/>
</dbReference>
<feature type="compositionally biased region" description="Basic and acidic residues" evidence="19">
    <location>
        <begin position="30"/>
        <end position="44"/>
    </location>
</feature>
<keyword evidence="4" id="KW-0808">Transferase</keyword>
<evidence type="ECO:0000259" key="20">
    <source>
        <dbReference type="PROSITE" id="PS50878"/>
    </source>
</evidence>
<feature type="region of interest" description="Disordered" evidence="19">
    <location>
        <begin position="1"/>
        <end position="98"/>
    </location>
</feature>
<keyword evidence="15" id="KW-0239">DNA-directed DNA polymerase</keyword>
<sequence>MEANNHDGGSPERTSQMLMQMMSQMSDQLRALRAEREADREEVRMQINALQSAIVTPTQTPHPPPVDTSQAQEEQTSSVDTDRQAKKKKPTLPDPLRFDGSRRKFRAWQLEMEGKLLVDGPVIGGKHEQFAYIYARLDHQPQAMAAAFYTRGGSTGQRDPAEFLQYLDRTYGDPNLAERALSRLETIRQGDRESFASFLPKFERELADSGGVAWSDEVKINALRRAINPELRTSLAHQLNVPKDYLGYVNAEHQQAQAEWKQLEREMDSQPFYVNIGINREYYSTAHVDSGCLCYGTVNEALVRKARLPRIPITPRTLDEVSTSLPGAIRGVTYADIDIDGYRKKRFFFYVIPEQKDEVLLGRTWMNREDVVLYPSKGLLHIGSQDHWVNERDPDHHERYELYGQPAATFAGLVRRARREKQDQRGLRVFSASLADIEKALAPKKKTDAREKLPRHYHEYLSVFDRGQADRLPPHRHGSDHKIVLERDANGREKEPPWGPLYGMSREELIVLRRTLTELLDKGFIRASSSPASAPVLFVRKPGGGLRFCVDYRGLNAITKKDRYPLPLIEETLRSLSKAKWLTKLDVIAAFHKVRIEKGDEWKTAFRTRYGLYEWLVTPFGLTGAPATFQRYINHTLREFLDEFCSAYIDDILIYSSGSLADHRKKVKQVLARLRDAGLQIDIDKCEFEATSVKYLGFIVEAGKGIRVDPEKVQAIQQWQPPRSVKGVRSFLGFANYYRQFIPKFSNIASPLTALTKKDAAFAWSKECQTAFEELKLRLITAPVLAQWDPDRETVVETDSSGYVTGGALSQRGDDGIMRPVAFFSKKNAPAECNYPIHDKELLAIIRCLEHWDAELRSVASFTVLTDHLNLRYFTKKQPLSERQARWAETLSRYNFTIKHRPGKEAVVPDALSRREQDMPQSIEDERLRGRRVQLFQPIKGGGLVTRVKSGYVTKGDTDQPSDATADQDESVENPFTDEELQRLWNEGLKQHNRYWLIRRRYSKARGDYHRSGAFPSCCQSAPLTTGSVFETHDSALAGHPGRDMLKSLLSRRFYWPGLDADARRFVRNCDMCGRSNIWREKRRGLLKPLPIPERIWSELSIDFVTDLPPTKSNGSTNLMVVTDRLSKSVVFEALKDITAETTARTLIRSVVQHHGIPSAIVTDRGTQFTSRMWKRLCELLHIKQRLSTAWHPETDGATERANQEVERYIRIFATYAQDNWDELLPAAAMSINNRTATSTGQSPFFLTHGYHIEPIQVKERLRVDGKSPVAKAEGIVRRLQEATEWAQAAMASAQERQEENTNTRRQPSDQFKPGDKVWLRLRNIRSNRPSKKLDWLSGKYTVLETVGSHACRLDTPPGVHNVFHVSLLKIAADDPLPSQTSDDYRPPAILTDDGELWEVEEIRGQKKVGRQWKVLVNLEARYFNGLSVEIPETVLPLKDTVIKFSSADLLTWPSFTDILFDHLRPLPDTIDPTNKDLWSISYASSFSGKKIVTVPNTDKYITPSSMLASGHFSNNQAGQLKVLVVLTSTEVVDKQEPVTPLRPEEYSTPTKDSKKRQAKQDDSSPASERKKRLKKGAGIKKEGGNVGGDQIKEEIHVKLEEELAATAPRQSPLLDHLEDSWNVPTEDTVVDLSGAGDSDCDPELTTIEEGRHGAGESELREADEGDCEGTSLGPE</sequence>
<dbReference type="PROSITE" id="PS50878">
    <property type="entry name" value="RT_POL"/>
    <property type="match status" value="1"/>
</dbReference>
<dbReference type="PANTHER" id="PTHR37984">
    <property type="entry name" value="PROTEIN CBG26694"/>
    <property type="match status" value="1"/>
</dbReference>
<protein>
    <recommendedName>
        <fullName evidence="2">RNA-directed DNA polymerase</fullName>
        <ecNumber evidence="2">2.7.7.49</ecNumber>
    </recommendedName>
</protein>
<dbReference type="InterPro" id="IPR036397">
    <property type="entry name" value="RNaseH_sf"/>
</dbReference>
<evidence type="ECO:0000256" key="12">
    <source>
        <dbReference type="ARBA" id="ARBA00022884"/>
    </source>
</evidence>
<feature type="compositionally biased region" description="Polar residues" evidence="19">
    <location>
        <begin position="67"/>
        <end position="79"/>
    </location>
</feature>
<evidence type="ECO:0000256" key="16">
    <source>
        <dbReference type="ARBA" id="ARBA00023125"/>
    </source>
</evidence>
<dbReference type="InterPro" id="IPR041373">
    <property type="entry name" value="RT_RNaseH"/>
</dbReference>
<dbReference type="GO" id="GO:0015074">
    <property type="term" value="P:DNA integration"/>
    <property type="evidence" value="ECO:0007669"/>
    <property type="project" value="UniProtKB-KW"/>
</dbReference>
<feature type="domain" description="Reverse transcriptase" evidence="20">
    <location>
        <begin position="520"/>
        <end position="700"/>
    </location>
</feature>
<keyword evidence="3" id="KW-0645">Protease</keyword>
<feature type="region of interest" description="Disordered" evidence="19">
    <location>
        <begin position="1534"/>
        <end position="1588"/>
    </location>
</feature>
<evidence type="ECO:0000256" key="6">
    <source>
        <dbReference type="ARBA" id="ARBA00022722"/>
    </source>
</evidence>
<dbReference type="InterPro" id="IPR012337">
    <property type="entry name" value="RNaseH-like_sf"/>
</dbReference>
<name>A0AB34FB46_9HYPO</name>
<gene>
    <name evidence="22" type="ORF">O9K51_10815</name>
</gene>
<keyword evidence="18" id="KW-0233">DNA recombination</keyword>
<dbReference type="EC" id="2.7.7.49" evidence="2"/>
<keyword evidence="5" id="KW-0548">Nucleotidyltransferase</keyword>
<dbReference type="GO" id="GO:0004190">
    <property type="term" value="F:aspartic-type endopeptidase activity"/>
    <property type="evidence" value="ECO:0007669"/>
    <property type="project" value="UniProtKB-KW"/>
</dbReference>
<dbReference type="Gene3D" id="3.30.420.10">
    <property type="entry name" value="Ribonuclease H-like superfamily/Ribonuclease H"/>
    <property type="match status" value="1"/>
</dbReference>
<comment type="caution">
    <text evidence="22">The sequence shown here is derived from an EMBL/GenBank/DDBJ whole genome shotgun (WGS) entry which is preliminary data.</text>
</comment>
<evidence type="ECO:0000256" key="15">
    <source>
        <dbReference type="ARBA" id="ARBA00022932"/>
    </source>
</evidence>
<evidence type="ECO:0000313" key="23">
    <source>
        <dbReference type="Proteomes" id="UP001163105"/>
    </source>
</evidence>
<dbReference type="Pfam" id="PF17921">
    <property type="entry name" value="Integrase_H2C2"/>
    <property type="match status" value="1"/>
</dbReference>
<evidence type="ECO:0000256" key="18">
    <source>
        <dbReference type="ARBA" id="ARBA00023172"/>
    </source>
</evidence>
<dbReference type="CDD" id="cd01647">
    <property type="entry name" value="RT_LTR"/>
    <property type="match status" value="1"/>
</dbReference>
<comment type="subcellular location">
    <subcellularLocation>
        <location evidence="1">Mitochondrion</location>
    </subcellularLocation>
</comment>
<evidence type="ECO:0000259" key="21">
    <source>
        <dbReference type="PROSITE" id="PS50994"/>
    </source>
</evidence>
<evidence type="ECO:0000256" key="7">
    <source>
        <dbReference type="ARBA" id="ARBA00022723"/>
    </source>
</evidence>
<dbReference type="Proteomes" id="UP001163105">
    <property type="component" value="Unassembled WGS sequence"/>
</dbReference>
<dbReference type="GO" id="GO:0005739">
    <property type="term" value="C:mitochondrion"/>
    <property type="evidence" value="ECO:0007669"/>
    <property type="project" value="UniProtKB-SubCell"/>
</dbReference>
<dbReference type="PROSITE" id="PS50994">
    <property type="entry name" value="INTEGRASE"/>
    <property type="match status" value="1"/>
</dbReference>
<feature type="compositionally biased region" description="Basic and acidic residues" evidence="19">
    <location>
        <begin position="1649"/>
        <end position="1663"/>
    </location>
</feature>
<dbReference type="PANTHER" id="PTHR37984:SF5">
    <property type="entry name" value="PROTEIN NYNRIN-LIKE"/>
    <property type="match status" value="1"/>
</dbReference>
<dbReference type="Gene3D" id="1.10.340.70">
    <property type="match status" value="1"/>
</dbReference>
<dbReference type="GO" id="GO:0003723">
    <property type="term" value="F:RNA binding"/>
    <property type="evidence" value="ECO:0007669"/>
    <property type="project" value="UniProtKB-KW"/>
</dbReference>
<keyword evidence="13" id="KW-0229">DNA integration</keyword>
<evidence type="ECO:0000256" key="8">
    <source>
        <dbReference type="ARBA" id="ARBA00022750"/>
    </source>
</evidence>
<dbReference type="FunFam" id="3.30.70.270:FF:000020">
    <property type="entry name" value="Transposon Tf2-6 polyprotein-like Protein"/>
    <property type="match status" value="1"/>
</dbReference>
<dbReference type="InterPro" id="IPR041588">
    <property type="entry name" value="Integrase_H2C2"/>
</dbReference>
<dbReference type="EMBL" id="JAQHRD010000019">
    <property type="protein sequence ID" value="KAJ6436573.1"/>
    <property type="molecule type" value="Genomic_DNA"/>
</dbReference>
<evidence type="ECO:0000256" key="19">
    <source>
        <dbReference type="SAM" id="MobiDB-lite"/>
    </source>
</evidence>
<keyword evidence="10" id="KW-0378">Hydrolase</keyword>
<keyword evidence="16" id="KW-0238">DNA-binding</keyword>
<evidence type="ECO:0000256" key="17">
    <source>
        <dbReference type="ARBA" id="ARBA00023128"/>
    </source>
</evidence>
<dbReference type="GO" id="GO:0006508">
    <property type="term" value="P:proteolysis"/>
    <property type="evidence" value="ECO:0007669"/>
    <property type="project" value="UniProtKB-KW"/>
</dbReference>
<proteinExistence type="predicted"/>
<dbReference type="InterPro" id="IPR001584">
    <property type="entry name" value="Integrase_cat-core"/>
</dbReference>
<evidence type="ECO:0000256" key="3">
    <source>
        <dbReference type="ARBA" id="ARBA00022670"/>
    </source>
</evidence>
<dbReference type="InterPro" id="IPR056924">
    <property type="entry name" value="SH3_Tf2-1"/>
</dbReference>
<evidence type="ECO:0000256" key="5">
    <source>
        <dbReference type="ARBA" id="ARBA00022695"/>
    </source>
</evidence>
<keyword evidence="17" id="KW-0496">Mitochondrion</keyword>
<evidence type="ECO:0000256" key="10">
    <source>
        <dbReference type="ARBA" id="ARBA00022801"/>
    </source>
</evidence>
<dbReference type="GO" id="GO:0003964">
    <property type="term" value="F:RNA-directed DNA polymerase activity"/>
    <property type="evidence" value="ECO:0007669"/>
    <property type="project" value="UniProtKB-KW"/>
</dbReference>
<keyword evidence="7" id="KW-0479">Metal-binding</keyword>
<dbReference type="Gene3D" id="2.40.70.10">
    <property type="entry name" value="Acid Proteases"/>
    <property type="match status" value="1"/>
</dbReference>
<dbReference type="GO" id="GO:0005634">
    <property type="term" value="C:nucleus"/>
    <property type="evidence" value="ECO:0007669"/>
    <property type="project" value="UniProtKB-ARBA"/>
</dbReference>
<dbReference type="GO" id="GO:0046872">
    <property type="term" value="F:metal ion binding"/>
    <property type="evidence" value="ECO:0007669"/>
    <property type="project" value="UniProtKB-KW"/>
</dbReference>
<evidence type="ECO:0000256" key="9">
    <source>
        <dbReference type="ARBA" id="ARBA00022759"/>
    </source>
</evidence>
<keyword evidence="14" id="KW-0695">RNA-directed DNA polymerase</keyword>
<feature type="compositionally biased region" description="Low complexity" evidence="19">
    <location>
        <begin position="15"/>
        <end position="29"/>
    </location>
</feature>
<dbReference type="GO" id="GO:0004519">
    <property type="term" value="F:endonuclease activity"/>
    <property type="evidence" value="ECO:0007669"/>
    <property type="project" value="UniProtKB-KW"/>
</dbReference>
<dbReference type="CDD" id="cd09274">
    <property type="entry name" value="RNase_HI_RT_Ty3"/>
    <property type="match status" value="1"/>
</dbReference>
<keyword evidence="8" id="KW-0064">Aspartyl protease</keyword>
<organism evidence="22 23">
    <name type="scientific">Purpureocillium lavendulum</name>
    <dbReference type="NCBI Taxonomy" id="1247861"/>
    <lineage>
        <taxon>Eukaryota</taxon>
        <taxon>Fungi</taxon>
        <taxon>Dikarya</taxon>
        <taxon>Ascomycota</taxon>
        <taxon>Pezizomycotina</taxon>
        <taxon>Sordariomycetes</taxon>
        <taxon>Hypocreomycetidae</taxon>
        <taxon>Hypocreales</taxon>
        <taxon>Ophiocordycipitaceae</taxon>
        <taxon>Purpureocillium</taxon>
    </lineage>
</organism>
<keyword evidence="11" id="KW-0460">Magnesium</keyword>
<keyword evidence="12" id="KW-0694">RNA-binding</keyword>
<feature type="region of interest" description="Disordered" evidence="19">
    <location>
        <begin position="1289"/>
        <end position="1313"/>
    </location>
</feature>
<accession>A0AB34FB46</accession>
<dbReference type="Pfam" id="PF17917">
    <property type="entry name" value="RT_RNaseH"/>
    <property type="match status" value="1"/>
</dbReference>
<dbReference type="GO" id="GO:0003677">
    <property type="term" value="F:DNA binding"/>
    <property type="evidence" value="ECO:0007669"/>
    <property type="project" value="UniProtKB-KW"/>
</dbReference>
<dbReference type="GO" id="GO:0006310">
    <property type="term" value="P:DNA recombination"/>
    <property type="evidence" value="ECO:0007669"/>
    <property type="project" value="UniProtKB-KW"/>
</dbReference>
<dbReference type="Gene3D" id="3.10.10.10">
    <property type="entry name" value="HIV Type 1 Reverse Transcriptase, subunit A, domain 1"/>
    <property type="match status" value="1"/>
</dbReference>
<evidence type="ECO:0000256" key="11">
    <source>
        <dbReference type="ARBA" id="ARBA00022842"/>
    </source>
</evidence>
<dbReference type="InterPro" id="IPR043128">
    <property type="entry name" value="Rev_trsase/Diguanyl_cyclase"/>
</dbReference>
<dbReference type="InterPro" id="IPR000477">
    <property type="entry name" value="RT_dom"/>
</dbReference>
<dbReference type="InterPro" id="IPR050951">
    <property type="entry name" value="Retrovirus_Pol_polyprotein"/>
</dbReference>
<dbReference type="Pfam" id="PF00665">
    <property type="entry name" value="rve"/>
    <property type="match status" value="1"/>
</dbReference>
<dbReference type="Gene3D" id="3.30.70.270">
    <property type="match status" value="2"/>
</dbReference>
<evidence type="ECO:0000256" key="14">
    <source>
        <dbReference type="ARBA" id="ARBA00022918"/>
    </source>
</evidence>
<dbReference type="InterPro" id="IPR021109">
    <property type="entry name" value="Peptidase_aspartic_dom_sf"/>
</dbReference>
<feature type="region of interest" description="Disordered" evidence="19">
    <location>
        <begin position="953"/>
        <end position="973"/>
    </location>
</feature>
<feature type="compositionally biased region" description="Basic residues" evidence="19">
    <location>
        <begin position="1570"/>
        <end position="1579"/>
    </location>
</feature>
<dbReference type="GO" id="GO:0003887">
    <property type="term" value="F:DNA-directed DNA polymerase activity"/>
    <property type="evidence" value="ECO:0007669"/>
    <property type="project" value="UniProtKB-KW"/>
</dbReference>
<keyword evidence="6" id="KW-0540">Nuclease</keyword>
<dbReference type="FunFam" id="3.30.420.10:FF:000032">
    <property type="entry name" value="Retrovirus-related Pol polyprotein from transposon 297-like Protein"/>
    <property type="match status" value="1"/>
</dbReference>
<evidence type="ECO:0000313" key="22">
    <source>
        <dbReference type="EMBL" id="KAJ6436573.1"/>
    </source>
</evidence>
<keyword evidence="23" id="KW-1185">Reference proteome</keyword>
<reference evidence="22" key="1">
    <citation type="submission" date="2023-01" db="EMBL/GenBank/DDBJ databases">
        <title>The growth and conidiation of Purpureocillium lavendulum are regulated by nitrogen source and histone H3K14 acetylation.</title>
        <authorList>
            <person name="Tang P."/>
            <person name="Han J."/>
            <person name="Zhang C."/>
            <person name="Tang P."/>
            <person name="Qi F."/>
            <person name="Zhang K."/>
            <person name="Liang L."/>
        </authorList>
    </citation>
    <scope>NUCLEOTIDE SEQUENCE</scope>
    <source>
        <strain evidence="22">YMF1.00683</strain>
    </source>
</reference>